<dbReference type="RefSeq" id="YP_010059789.1">
    <property type="nucleotide sequence ID" value="NC_054727.1"/>
</dbReference>
<dbReference type="Proteomes" id="UP000316777">
    <property type="component" value="Segment"/>
</dbReference>
<dbReference type="EMBL" id="MK937592">
    <property type="protein sequence ID" value="QDH91775.1"/>
    <property type="molecule type" value="Genomic_DNA"/>
</dbReference>
<dbReference type="GeneID" id="64767021"/>
<keyword evidence="2" id="KW-1185">Reference proteome</keyword>
<gene>
    <name evidence="1" type="primary">100</name>
    <name evidence="1" type="ORF">SEA_PHRAPPUCCINO_100</name>
</gene>
<evidence type="ECO:0000313" key="2">
    <source>
        <dbReference type="Proteomes" id="UP000316777"/>
    </source>
</evidence>
<name>A0A514DDT7_9CAUD</name>
<evidence type="ECO:0000313" key="1">
    <source>
        <dbReference type="EMBL" id="QDH91775.1"/>
    </source>
</evidence>
<sequence>MMTLSEVLEHVGGKVVYRAPHVADDQPGEEGVITGASSIYAFVRFGADVGSMATPAENLTLVAPPVEEPEPES</sequence>
<accession>A0A514DDT7</accession>
<protein>
    <submittedName>
        <fullName evidence="1">Uncharacterized protein</fullName>
    </submittedName>
</protein>
<proteinExistence type="predicted"/>
<reference evidence="1 2" key="1">
    <citation type="submission" date="2019-05" db="EMBL/GenBank/DDBJ databases">
        <authorList>
            <person name="Pope W.H."/>
            <person name="Garlena R.A."/>
            <person name="Russell D.A."/>
            <person name="Jacobs-Sera D."/>
            <person name="Hatfull G.F."/>
        </authorList>
    </citation>
    <scope>NUCLEOTIDE SEQUENCE [LARGE SCALE GENOMIC DNA]</scope>
</reference>
<dbReference type="KEGG" id="vg:64767021"/>
<organism evidence="1 2">
    <name type="scientific">Mycobacterium phage Phrappuccino</name>
    <dbReference type="NCBI Taxonomy" id="2591223"/>
    <lineage>
        <taxon>Viruses</taxon>
        <taxon>Duplodnaviria</taxon>
        <taxon>Heunggongvirae</taxon>
        <taxon>Uroviricota</taxon>
        <taxon>Caudoviricetes</taxon>
        <taxon>Phrappuccinovirus</taxon>
        <taxon>Phrappuccinovirus phrappuccino</taxon>
        <taxon>Phreappuccinovirus Phrappuccino</taxon>
    </lineage>
</organism>